<dbReference type="Proteomes" id="UP000222867">
    <property type="component" value="Segment"/>
</dbReference>
<protein>
    <submittedName>
        <fullName evidence="1">Uncharacterized protein</fullName>
    </submittedName>
</protein>
<keyword evidence="2" id="KW-1185">Reference proteome</keyword>
<organism evidence="1 2">
    <name type="scientific">Shigella phage vB_SsoS-ISF002</name>
    <dbReference type="NCBI Taxonomy" id="2006922"/>
    <lineage>
        <taxon>Viruses</taxon>
        <taxon>Duplodnaviria</taxon>
        <taxon>Heunggongvirae</taxon>
        <taxon>Uroviricota</taxon>
        <taxon>Caudoviricetes</taxon>
        <taxon>Drexlerviridae</taxon>
        <taxon>Tunavirinae</taxon>
        <taxon>Tunavirus</taxon>
        <taxon>Tunavirus ISF002</taxon>
    </lineage>
</organism>
<sequence>MAKEKTVVIVNVGVALQMFRLEDGSFAKVLPDEEVTLPASALELPGLRCLIAREEIEVKDDSATNREIRAEMAKLKKPDPWDKMSVKELEDGGEYY</sequence>
<proteinExistence type="predicted"/>
<dbReference type="InterPro" id="IPR055867">
    <property type="entry name" value="DUF7444"/>
</dbReference>
<accession>A0A218M492</accession>
<reference evidence="2" key="1">
    <citation type="submission" date="2017-05" db="EMBL/GenBank/DDBJ databases">
        <title>Isolation, characterization and comparative genomics of novel S. sonnie specific bacteriophage vB_SsoS-ISF001.</title>
        <authorList>
            <person name="Shahin K."/>
            <person name="Bouzari M."/>
            <person name="Wang R."/>
        </authorList>
    </citation>
    <scope>NUCLEOTIDE SEQUENCE [LARGE SCALE GENOMIC DNA]</scope>
</reference>
<dbReference type="OrthoDB" id="18082at10239"/>
<evidence type="ECO:0000313" key="1">
    <source>
        <dbReference type="EMBL" id="ASD50917.1"/>
    </source>
</evidence>
<name>A0A218M492_9CAUD</name>
<dbReference type="EMBL" id="MF093736">
    <property type="protein sequence ID" value="ASD50917.1"/>
    <property type="molecule type" value="Genomic_DNA"/>
</dbReference>
<gene>
    <name evidence="1" type="ORF">ISF001_0033</name>
</gene>
<dbReference type="Pfam" id="PF24231">
    <property type="entry name" value="DUF7444"/>
    <property type="match status" value="1"/>
</dbReference>
<evidence type="ECO:0000313" key="2">
    <source>
        <dbReference type="Proteomes" id="UP000222867"/>
    </source>
</evidence>